<dbReference type="RefSeq" id="WP_246551377.1">
    <property type="nucleotide sequence ID" value="NZ_BSDS01000002.1"/>
</dbReference>
<accession>A0A9W6G1Z8</accession>
<dbReference type="InterPro" id="IPR012505">
    <property type="entry name" value="YbbR"/>
</dbReference>
<evidence type="ECO:0008006" key="3">
    <source>
        <dbReference type="Google" id="ProtNLM"/>
    </source>
</evidence>
<reference evidence="1" key="1">
    <citation type="submission" date="2022-12" db="EMBL/GenBank/DDBJ databases">
        <title>Reference genome sequencing for broad-spectrum identification of bacterial and archaeal isolates by mass spectrometry.</title>
        <authorList>
            <person name="Sekiguchi Y."/>
            <person name="Tourlousse D.M."/>
        </authorList>
    </citation>
    <scope>NUCLEOTIDE SEQUENCE</scope>
    <source>
        <strain evidence="1">H2</strain>
    </source>
</reference>
<sequence>MAVVMNWSNFSNNWDLKLLSLILAVIVWGGVSGGRTAELELTVPLELRNLPPGLSVANPVPTEASVTVAGPKILLLKLRSERIIIPLDARGVGEGTTLFKGLERRLGLPREATITRLFPATVEVRLIRSKTVQKP</sequence>
<dbReference type="EMBL" id="BSDS01000002">
    <property type="protein sequence ID" value="GLI38965.1"/>
    <property type="molecule type" value="Genomic_DNA"/>
</dbReference>
<evidence type="ECO:0000313" key="2">
    <source>
        <dbReference type="Proteomes" id="UP001144352"/>
    </source>
</evidence>
<dbReference type="Gene3D" id="2.170.120.30">
    <property type="match status" value="1"/>
</dbReference>
<evidence type="ECO:0000313" key="1">
    <source>
        <dbReference type="EMBL" id="GLI38965.1"/>
    </source>
</evidence>
<gene>
    <name evidence="1" type="ORF">GHYDROH2_24660</name>
</gene>
<name>A0A9W6G1Z8_9BACT</name>
<dbReference type="Proteomes" id="UP001144352">
    <property type="component" value="Unassembled WGS sequence"/>
</dbReference>
<keyword evidence="2" id="KW-1185">Reference proteome</keyword>
<protein>
    <recommendedName>
        <fullName evidence="3">YbbR-like domain-containing protein</fullName>
    </recommendedName>
</protein>
<comment type="caution">
    <text evidence="1">The sequence shown here is derived from an EMBL/GenBank/DDBJ whole genome shotgun (WGS) entry which is preliminary data.</text>
</comment>
<dbReference type="Pfam" id="PF07949">
    <property type="entry name" value="YbbR"/>
    <property type="match status" value="1"/>
</dbReference>
<dbReference type="AlphaFoldDB" id="A0A9W6G1Z8"/>
<organism evidence="1 2">
    <name type="scientific">Geobacter hydrogenophilus</name>
    <dbReference type="NCBI Taxonomy" id="40983"/>
    <lineage>
        <taxon>Bacteria</taxon>
        <taxon>Pseudomonadati</taxon>
        <taxon>Thermodesulfobacteriota</taxon>
        <taxon>Desulfuromonadia</taxon>
        <taxon>Geobacterales</taxon>
        <taxon>Geobacteraceae</taxon>
        <taxon>Geobacter</taxon>
    </lineage>
</organism>
<proteinExistence type="predicted"/>